<dbReference type="InterPro" id="IPR002132">
    <property type="entry name" value="Ribosomal_uL5"/>
</dbReference>
<protein>
    <recommendedName>
        <fullName evidence="4 5">Large ribosomal subunit protein uL5</fullName>
    </recommendedName>
</protein>
<evidence type="ECO:0000313" key="10">
    <source>
        <dbReference type="Proteomes" id="UP000697710"/>
    </source>
</evidence>
<evidence type="ECO:0000313" key="9">
    <source>
        <dbReference type="EMBL" id="MCA9727889.1"/>
    </source>
</evidence>
<dbReference type="Pfam" id="PF00281">
    <property type="entry name" value="Ribosomal_L5"/>
    <property type="match status" value="1"/>
</dbReference>
<accession>A0A956RQR0</accession>
<comment type="caution">
    <text evidence="9">The sequence shown here is derived from an EMBL/GenBank/DDBJ whole genome shotgun (WGS) entry which is preliminary data.</text>
</comment>
<dbReference type="InterPro" id="IPR031309">
    <property type="entry name" value="Ribosomal_uL5_C"/>
</dbReference>
<comment type="function">
    <text evidence="5">This is 1 of the proteins that bind and probably mediate the attachment of the 5S RNA into the large ribosomal subunit, where it forms part of the central protuberance. In the 70S ribosome it contacts protein S13 of the 30S subunit (bridge B1b), connecting the 2 subunits; this bridge is implicated in subunit movement. Contacts the P site tRNA; the 5S rRNA and some of its associated proteins might help stabilize positioning of ribosome-bound tRNAs.</text>
</comment>
<evidence type="ECO:0000256" key="6">
    <source>
        <dbReference type="RuleBase" id="RU003930"/>
    </source>
</evidence>
<dbReference type="HAMAP" id="MF_01333_B">
    <property type="entry name" value="Ribosomal_uL5_B"/>
    <property type="match status" value="1"/>
</dbReference>
<dbReference type="GO" id="GO:0006412">
    <property type="term" value="P:translation"/>
    <property type="evidence" value="ECO:0007669"/>
    <property type="project" value="UniProtKB-UniRule"/>
</dbReference>
<comment type="similarity">
    <text evidence="1 5 6">Belongs to the universal ribosomal protein uL5 family.</text>
</comment>
<dbReference type="AlphaFoldDB" id="A0A956RQR0"/>
<evidence type="ECO:0000259" key="7">
    <source>
        <dbReference type="Pfam" id="PF00281"/>
    </source>
</evidence>
<dbReference type="GO" id="GO:1990904">
    <property type="term" value="C:ribonucleoprotein complex"/>
    <property type="evidence" value="ECO:0007669"/>
    <property type="project" value="UniProtKB-KW"/>
</dbReference>
<evidence type="ECO:0000256" key="3">
    <source>
        <dbReference type="ARBA" id="ARBA00023274"/>
    </source>
</evidence>
<dbReference type="FunFam" id="3.30.1440.10:FF:000001">
    <property type="entry name" value="50S ribosomal protein L5"/>
    <property type="match status" value="1"/>
</dbReference>
<evidence type="ECO:0000256" key="1">
    <source>
        <dbReference type="ARBA" id="ARBA00008553"/>
    </source>
</evidence>
<keyword evidence="3 5" id="KW-0687">Ribonucleoprotein</keyword>
<evidence type="ECO:0000256" key="5">
    <source>
        <dbReference type="HAMAP-Rule" id="MF_01333"/>
    </source>
</evidence>
<dbReference type="GO" id="GO:0005840">
    <property type="term" value="C:ribosome"/>
    <property type="evidence" value="ECO:0007669"/>
    <property type="project" value="UniProtKB-KW"/>
</dbReference>
<dbReference type="Gene3D" id="3.30.1440.10">
    <property type="match status" value="1"/>
</dbReference>
<dbReference type="EMBL" id="JAGQHR010000255">
    <property type="protein sequence ID" value="MCA9727889.1"/>
    <property type="molecule type" value="Genomic_DNA"/>
</dbReference>
<dbReference type="GO" id="GO:0000049">
    <property type="term" value="F:tRNA binding"/>
    <property type="evidence" value="ECO:0007669"/>
    <property type="project" value="UniProtKB-UniRule"/>
</dbReference>
<dbReference type="SUPFAM" id="SSF55282">
    <property type="entry name" value="RL5-like"/>
    <property type="match status" value="1"/>
</dbReference>
<proteinExistence type="inferred from homology"/>
<dbReference type="GO" id="GO:0003735">
    <property type="term" value="F:structural constituent of ribosome"/>
    <property type="evidence" value="ECO:0007669"/>
    <property type="project" value="InterPro"/>
</dbReference>
<keyword evidence="5" id="KW-0694">RNA-binding</keyword>
<evidence type="ECO:0000259" key="8">
    <source>
        <dbReference type="Pfam" id="PF00673"/>
    </source>
</evidence>
<dbReference type="InterPro" id="IPR031310">
    <property type="entry name" value="Ribosomal_uL5_N"/>
</dbReference>
<sequence length="184" mass="20913">MDPPAPSRAQTFYKEEVVPQLTQRFGYTSVMQVPRLQKIVVNIGVGEAVGNIKLLDSAADELGLITGQKPSIRRAKNSIATFKLREGQPIGCKVTLRGIRMWEFYERLTHIAIPRIRDFRGLPSKAFDGRGNYTFGLKEQVVFPEINYDKVEKIRGMDITLVTSARTDEEGLELLKAMKWPFRK</sequence>
<dbReference type="InterPro" id="IPR022803">
    <property type="entry name" value="Ribosomal_uL5_dom_sf"/>
</dbReference>
<keyword evidence="2 5" id="KW-0689">Ribosomal protein</keyword>
<feature type="domain" description="Large ribosomal subunit protein uL5 N-terminal" evidence="7">
    <location>
        <begin position="29"/>
        <end position="85"/>
    </location>
</feature>
<comment type="subunit">
    <text evidence="5">Part of the 50S ribosomal subunit; part of the 5S rRNA/L5/L18/L25 subcomplex. Contacts the 5S rRNA and the P site tRNA. Forms a bridge to the 30S subunit in the 70S ribosome.</text>
</comment>
<keyword evidence="5" id="KW-0820">tRNA-binding</keyword>
<gene>
    <name evidence="5 9" type="primary">rplE</name>
    <name evidence="9" type="ORF">KC729_09425</name>
</gene>
<organism evidence="9 10">
    <name type="scientific">Eiseniibacteriota bacterium</name>
    <dbReference type="NCBI Taxonomy" id="2212470"/>
    <lineage>
        <taxon>Bacteria</taxon>
        <taxon>Candidatus Eiseniibacteriota</taxon>
    </lineage>
</organism>
<dbReference type="Pfam" id="PF00673">
    <property type="entry name" value="Ribosomal_L5_C"/>
    <property type="match status" value="1"/>
</dbReference>
<dbReference type="InterPro" id="IPR020930">
    <property type="entry name" value="Ribosomal_uL5_bac-type"/>
</dbReference>
<dbReference type="GO" id="GO:0019843">
    <property type="term" value="F:rRNA binding"/>
    <property type="evidence" value="ECO:0007669"/>
    <property type="project" value="UniProtKB-UniRule"/>
</dbReference>
<dbReference type="Proteomes" id="UP000697710">
    <property type="component" value="Unassembled WGS sequence"/>
</dbReference>
<evidence type="ECO:0000256" key="2">
    <source>
        <dbReference type="ARBA" id="ARBA00022980"/>
    </source>
</evidence>
<evidence type="ECO:0000256" key="4">
    <source>
        <dbReference type="ARBA" id="ARBA00035245"/>
    </source>
</evidence>
<reference evidence="9" key="1">
    <citation type="submission" date="2020-04" db="EMBL/GenBank/DDBJ databases">
        <authorList>
            <person name="Zhang T."/>
        </authorList>
    </citation>
    <scope>NUCLEOTIDE SEQUENCE</scope>
    <source>
        <strain evidence="9">HKST-UBA01</strain>
    </source>
</reference>
<name>A0A956RQR0_UNCEI</name>
<feature type="domain" description="Large ribosomal subunit protein uL5 C-terminal" evidence="8">
    <location>
        <begin position="89"/>
        <end position="182"/>
    </location>
</feature>
<dbReference type="PANTHER" id="PTHR11994">
    <property type="entry name" value="60S RIBOSOMAL PROTEIN L11-RELATED"/>
    <property type="match status" value="1"/>
</dbReference>
<dbReference type="NCBIfam" id="NF000585">
    <property type="entry name" value="PRK00010.1"/>
    <property type="match status" value="1"/>
</dbReference>
<dbReference type="PIRSF" id="PIRSF002161">
    <property type="entry name" value="Ribosomal_L5"/>
    <property type="match status" value="1"/>
</dbReference>
<keyword evidence="5" id="KW-0699">rRNA-binding</keyword>
<reference evidence="9" key="2">
    <citation type="journal article" date="2021" name="Microbiome">
        <title>Successional dynamics and alternative stable states in a saline activated sludge microbial community over 9 years.</title>
        <authorList>
            <person name="Wang Y."/>
            <person name="Ye J."/>
            <person name="Ju F."/>
            <person name="Liu L."/>
            <person name="Boyd J.A."/>
            <person name="Deng Y."/>
            <person name="Parks D.H."/>
            <person name="Jiang X."/>
            <person name="Yin X."/>
            <person name="Woodcroft B.J."/>
            <person name="Tyson G.W."/>
            <person name="Hugenholtz P."/>
            <person name="Polz M.F."/>
            <person name="Zhang T."/>
        </authorList>
    </citation>
    <scope>NUCLEOTIDE SEQUENCE</scope>
    <source>
        <strain evidence="9">HKST-UBA01</strain>
    </source>
</reference>